<dbReference type="GO" id="GO:0004222">
    <property type="term" value="F:metalloendopeptidase activity"/>
    <property type="evidence" value="ECO:0000318"/>
    <property type="project" value="GO_Central"/>
</dbReference>
<keyword evidence="2" id="KW-0645">Protease</keyword>
<keyword evidence="3" id="KW-0479">Metal-binding</keyword>
<dbReference type="Pfam" id="PF05193">
    <property type="entry name" value="Peptidase_M16_C"/>
    <property type="match status" value="1"/>
</dbReference>
<dbReference type="InterPro" id="IPR032632">
    <property type="entry name" value="Peptidase_M16_M"/>
</dbReference>
<dbReference type="GO" id="GO:0005739">
    <property type="term" value="C:mitochondrion"/>
    <property type="evidence" value="ECO:0000318"/>
    <property type="project" value="GO_Central"/>
</dbReference>
<accession>A0A1Y1HUR8</accession>
<evidence type="ECO:0000259" key="11">
    <source>
        <dbReference type="Pfam" id="PF22456"/>
    </source>
</evidence>
<feature type="domain" description="Peptidase M16 middle/third" evidence="10">
    <location>
        <begin position="377"/>
        <end position="656"/>
    </location>
</feature>
<sequence>MVEVKDGVVLQPRSDKRAYRWVRLENELQALLISDPETDKAAAAMDVKAGYFLDPPDLSGLAHFLEHMLFYSSAKYPEEDSYSKYLTEHGGRSNAYTSSEDTNYHFDVNAEFLEEALDRFAQFFIGPLLSEDATSREMKAVDSENSKNLTSDAWRFNQLQKHLSKESNPFHKFGTGSLETLDVQPKACGKNTRDELIKFYTAHYSANLMRLVVYGKDSLDVLQSMVVDKFSAVKNTSKSTPQFSEMPLDAPNLQILIRGEPVTEGHNVEFLWPISPEMKKYKAAASRYLGHLLGHEGDGSLFALLKQLGWAASLSAGEGDGNPHYAFFAVNVELTEEGQKHVQEVAAFVFQYIAVLKEKGVQDWIFKEVQSVCETKFHFAEKSSPFQYVTGIATSLQLYPVEDCLAARRLPRTFDAAAIHEVLDALTPANVRIFWTSKEFTDQLSEKEPWYGTKYSVEKLGPDRTDAWTRGAPDVRLHLPAPNEFIPTDFALKAPVTKTEQPALVSETPLSRLWFKPDTKFQIPKAFIALDFICPESYISPETAVLTRIFAKLLVDYLNEYAYYAEIAGLNYTIHNTASGFQVFLSGYNHKLATLGEKILDKIVTFQVKEERFTVIKAQVKKDYQNFKYEQPYQQAMYNASLLLEHKRWHMDEYLAVLPHLHAADLAAFVPRLLSRVFVEAFIAGNWTATEAKDFTAHMEATLQQGVGSRPLFPAQHVERRVVQLEARRPHYHASPILNPKDENSAVDIYFQVGPDESRSNVLLELFLQTAKRDVFYQLRSVEQLGYIVFLMGRNDFTVRGAQFIIQSNVKNPTELDERVENFLNLFSKTLGELTEEDFKVHVETLAATKLEKHKNLGEEFSFFWREIDEGSLAFDRVKTEVAALISLRRQELLDFYETFIRAGAPSRRKLSVQIFGGPHIAALEKLSAPPNGSALENGLGGLSLESQESGAEISGEEGCVPNGSPSETSVSKDIVNGVANGGPAKEVDTGSGGSGEMVRIEDIAAFKRARPLYNSVKGRSARLSAL</sequence>
<dbReference type="InterPro" id="IPR050626">
    <property type="entry name" value="Peptidase_M16"/>
</dbReference>
<keyword evidence="13" id="KW-1185">Reference proteome</keyword>
<dbReference type="Pfam" id="PF00675">
    <property type="entry name" value="Peptidase_M16"/>
    <property type="match status" value="1"/>
</dbReference>
<dbReference type="InterPro" id="IPR011765">
    <property type="entry name" value="Pept_M16_N"/>
</dbReference>
<reference evidence="12 13" key="1">
    <citation type="journal article" date="2014" name="Nat. Commun.">
        <title>Klebsormidium flaccidum genome reveals primary factors for plant terrestrial adaptation.</title>
        <authorList>
            <person name="Hori K."/>
            <person name="Maruyama F."/>
            <person name="Fujisawa T."/>
            <person name="Togashi T."/>
            <person name="Yamamoto N."/>
            <person name="Seo M."/>
            <person name="Sato S."/>
            <person name="Yamada T."/>
            <person name="Mori H."/>
            <person name="Tajima N."/>
            <person name="Moriyama T."/>
            <person name="Ikeuchi M."/>
            <person name="Watanabe M."/>
            <person name="Wada H."/>
            <person name="Kobayashi K."/>
            <person name="Saito M."/>
            <person name="Masuda T."/>
            <person name="Sasaki-Sekimoto Y."/>
            <person name="Mashiguchi K."/>
            <person name="Awai K."/>
            <person name="Shimojima M."/>
            <person name="Masuda S."/>
            <person name="Iwai M."/>
            <person name="Nobusawa T."/>
            <person name="Narise T."/>
            <person name="Kondo S."/>
            <person name="Saito H."/>
            <person name="Sato R."/>
            <person name="Murakawa M."/>
            <person name="Ihara Y."/>
            <person name="Oshima-Yamada Y."/>
            <person name="Ohtaka K."/>
            <person name="Satoh M."/>
            <person name="Sonobe K."/>
            <person name="Ishii M."/>
            <person name="Ohtani R."/>
            <person name="Kanamori-Sato M."/>
            <person name="Honoki R."/>
            <person name="Miyazaki D."/>
            <person name="Mochizuki H."/>
            <person name="Umetsu J."/>
            <person name="Higashi K."/>
            <person name="Shibata D."/>
            <person name="Kamiya Y."/>
            <person name="Sato N."/>
            <person name="Nakamura Y."/>
            <person name="Tabata S."/>
            <person name="Ida S."/>
            <person name="Kurokawa K."/>
            <person name="Ohta H."/>
        </authorList>
    </citation>
    <scope>NUCLEOTIDE SEQUENCE [LARGE SCALE GENOMIC DNA]</scope>
    <source>
        <strain evidence="12 13">NIES-2285</strain>
    </source>
</reference>
<gene>
    <name evidence="12" type="ORF">KFL_000340020</name>
</gene>
<dbReference type="FunFam" id="3.30.830.10:FF:000004">
    <property type="entry name" value="Putative insulin-degrading enzyme"/>
    <property type="match status" value="1"/>
</dbReference>
<organism evidence="12 13">
    <name type="scientific">Klebsormidium nitens</name>
    <name type="common">Green alga</name>
    <name type="synonym">Ulothrix nitens</name>
    <dbReference type="NCBI Taxonomy" id="105231"/>
    <lineage>
        <taxon>Eukaryota</taxon>
        <taxon>Viridiplantae</taxon>
        <taxon>Streptophyta</taxon>
        <taxon>Klebsormidiophyceae</taxon>
        <taxon>Klebsormidiales</taxon>
        <taxon>Klebsormidiaceae</taxon>
        <taxon>Klebsormidium</taxon>
    </lineage>
</organism>
<feature type="domain" description="Peptidase M16 C-terminal" evidence="9">
    <location>
        <begin position="192"/>
        <end position="371"/>
    </location>
</feature>
<dbReference type="OrthoDB" id="952271at2759"/>
<dbReference type="OMA" id="WIFDEMK"/>
<dbReference type="SUPFAM" id="SSF63411">
    <property type="entry name" value="LuxS/MPP-like metallohydrolase"/>
    <property type="match status" value="4"/>
</dbReference>
<dbReference type="STRING" id="105231.A0A1Y1HUR8"/>
<evidence type="ECO:0000256" key="7">
    <source>
        <dbReference type="RuleBase" id="RU004447"/>
    </source>
</evidence>
<dbReference type="GO" id="GO:0046872">
    <property type="term" value="F:metal ion binding"/>
    <property type="evidence" value="ECO:0007669"/>
    <property type="project" value="UniProtKB-KW"/>
</dbReference>
<evidence type="ECO:0000256" key="3">
    <source>
        <dbReference type="ARBA" id="ARBA00022723"/>
    </source>
</evidence>
<feature type="domain" description="Peptidase M16 N-terminal" evidence="8">
    <location>
        <begin position="31"/>
        <end position="165"/>
    </location>
</feature>
<keyword evidence="6" id="KW-0482">Metalloprotease</keyword>
<dbReference type="PANTHER" id="PTHR43690">
    <property type="entry name" value="NARDILYSIN"/>
    <property type="match status" value="1"/>
</dbReference>
<evidence type="ECO:0000259" key="9">
    <source>
        <dbReference type="Pfam" id="PF05193"/>
    </source>
</evidence>
<evidence type="ECO:0000259" key="10">
    <source>
        <dbReference type="Pfam" id="PF16187"/>
    </source>
</evidence>
<name>A0A1Y1HUR8_KLENI</name>
<evidence type="ECO:0000259" key="8">
    <source>
        <dbReference type="Pfam" id="PF00675"/>
    </source>
</evidence>
<evidence type="ECO:0000256" key="4">
    <source>
        <dbReference type="ARBA" id="ARBA00022801"/>
    </source>
</evidence>
<evidence type="ECO:0000313" key="13">
    <source>
        <dbReference type="Proteomes" id="UP000054558"/>
    </source>
</evidence>
<keyword evidence="4" id="KW-0378">Hydrolase</keyword>
<dbReference type="EMBL" id="DF236983">
    <property type="protein sequence ID" value="GAQ79598.1"/>
    <property type="molecule type" value="Genomic_DNA"/>
</dbReference>
<dbReference type="GO" id="GO:0043171">
    <property type="term" value="P:peptide catabolic process"/>
    <property type="evidence" value="ECO:0000318"/>
    <property type="project" value="GO_Central"/>
</dbReference>
<evidence type="ECO:0000313" key="12">
    <source>
        <dbReference type="EMBL" id="GAQ79598.1"/>
    </source>
</evidence>
<proteinExistence type="inferred from homology"/>
<dbReference type="Gene3D" id="3.30.830.10">
    <property type="entry name" value="Metalloenzyme, LuxS/M16 peptidase-like"/>
    <property type="match status" value="4"/>
</dbReference>
<dbReference type="FunFam" id="3.30.830.10:FF:000005">
    <property type="entry name" value="nardilysin isoform X1"/>
    <property type="match status" value="1"/>
</dbReference>
<keyword evidence="5" id="KW-0862">Zinc</keyword>
<comment type="similarity">
    <text evidence="1 7">Belongs to the peptidase M16 family.</text>
</comment>
<dbReference type="InterPro" id="IPR001431">
    <property type="entry name" value="Pept_M16_Zn_BS"/>
</dbReference>
<dbReference type="FunFam" id="3.30.830.10:FF:000003">
    <property type="entry name" value="Insulin-degrading enzyme"/>
    <property type="match status" value="1"/>
</dbReference>
<dbReference type="Pfam" id="PF22456">
    <property type="entry name" value="PqqF-like_C_4"/>
    <property type="match status" value="1"/>
</dbReference>
<feature type="domain" description="Coenzyme PQQ synthesis protein F-like C-terminal lobe" evidence="11">
    <location>
        <begin position="769"/>
        <end position="865"/>
    </location>
</feature>
<dbReference type="Proteomes" id="UP000054558">
    <property type="component" value="Unassembled WGS sequence"/>
</dbReference>
<protein>
    <submittedName>
        <fullName evidence="12">Insulinase family protein</fullName>
    </submittedName>
</protein>
<dbReference type="PANTHER" id="PTHR43690:SF18">
    <property type="entry name" value="INSULIN-DEGRADING ENZYME-RELATED"/>
    <property type="match status" value="1"/>
</dbReference>
<evidence type="ECO:0000256" key="5">
    <source>
        <dbReference type="ARBA" id="ARBA00022833"/>
    </source>
</evidence>
<dbReference type="Pfam" id="PF16187">
    <property type="entry name" value="Peptidase_M16_M"/>
    <property type="match status" value="1"/>
</dbReference>
<dbReference type="AlphaFoldDB" id="A0A1Y1HUR8"/>
<dbReference type="GO" id="GO:0005829">
    <property type="term" value="C:cytosol"/>
    <property type="evidence" value="ECO:0000318"/>
    <property type="project" value="GO_Central"/>
</dbReference>
<evidence type="ECO:0000256" key="1">
    <source>
        <dbReference type="ARBA" id="ARBA00007261"/>
    </source>
</evidence>
<dbReference type="InterPro" id="IPR011249">
    <property type="entry name" value="Metalloenz_LuxS/M16"/>
</dbReference>
<evidence type="ECO:0000256" key="2">
    <source>
        <dbReference type="ARBA" id="ARBA00022670"/>
    </source>
</evidence>
<dbReference type="GO" id="GO:0051603">
    <property type="term" value="P:proteolysis involved in protein catabolic process"/>
    <property type="evidence" value="ECO:0000318"/>
    <property type="project" value="GO_Central"/>
</dbReference>
<dbReference type="InterPro" id="IPR054734">
    <property type="entry name" value="PqqF-like_C_4"/>
</dbReference>
<evidence type="ECO:0000256" key="6">
    <source>
        <dbReference type="ARBA" id="ARBA00023049"/>
    </source>
</evidence>
<dbReference type="InterPro" id="IPR007863">
    <property type="entry name" value="Peptidase_M16_C"/>
</dbReference>
<dbReference type="PROSITE" id="PS00143">
    <property type="entry name" value="INSULINASE"/>
    <property type="match status" value="1"/>
</dbReference>